<dbReference type="Pfam" id="PF19516">
    <property type="entry name" value="DUF6049"/>
    <property type="match status" value="1"/>
</dbReference>
<keyword evidence="1" id="KW-0472">Membrane</keyword>
<accession>A0A087ANB2</accession>
<evidence type="ECO:0000256" key="2">
    <source>
        <dbReference type="SAM" id="SignalP"/>
    </source>
</evidence>
<feature type="signal peptide" evidence="2">
    <location>
        <begin position="1"/>
        <end position="35"/>
    </location>
</feature>
<dbReference type="AlphaFoldDB" id="A0A087ANB2"/>
<proteinExistence type="predicted"/>
<dbReference type="EMBL" id="JGYV01000021">
    <property type="protein sequence ID" value="KFI60262.1"/>
    <property type="molecule type" value="Genomic_DNA"/>
</dbReference>
<dbReference type="Proteomes" id="UP000029067">
    <property type="component" value="Unassembled WGS sequence"/>
</dbReference>
<evidence type="ECO:0008006" key="5">
    <source>
        <dbReference type="Google" id="ProtNLM"/>
    </source>
</evidence>
<protein>
    <recommendedName>
        <fullName evidence="5">Secreted protein</fullName>
    </recommendedName>
</protein>
<dbReference type="RefSeq" id="WP_033516919.1">
    <property type="nucleotide sequence ID" value="NZ_JGYV01000021.1"/>
</dbReference>
<dbReference type="STRING" id="1688.BCUN_1426"/>
<sequence length="689" mass="72484">MNRRHAIARVRRLLQATFAVVAMCLIAVVPVAAHADDATDDGVVLGVERITPVVTKDSGFSLTVSVRNTTSRDLAAGSLDVRVAAGYVFVSRTDLQEWAEGTGGIPTPDSLLRLAVPAVAAGDQVRVTGKLGADANQLKALTSWGPRPLSIDYATDDGATMARLATFLTRSQDGLGGERTPPLNLTVAMPLATDGWQADAKAEEALETGTKQDPDTVVTLDDEQREALKAKDQLGQRFADLQTVADPDVLEAIGTPHHSGIMQPSAFDITTYARVADPSAYAAAGVDMAAWNADTARATMRDALGDESAQTDVYAWQGADSWTMDALTAARTQGYETAIATDDFALTDGATAVTQVYRVPTDAGTITVLAAQATLTTLAGGRATAPQATAEHSDAGRLARIIAQSAFYQMEQPYESRPLLMCVGESVGADQVSALMEALGQASWVNLQSLQELAAQPSMQVDETMLPALIDGSVGATATEPASLREALRSLATSRERLVRFDGSVLDDDAQEARQWAAKLVTAHDRFALAAAGPGATLATRMAQEASGFADTVYAQVKLVPSGSVNVVSETASMPVTVSNDLPFPIAVRVSSITDSMEIVTARFTDITVPAHAEAQTSIAVRVSTSGTTTAREQLVDREGEAFGASAQTTITSSLQLSDKSGVVLIALAVVLGVVGLYRQYTRKKDPDE</sequence>
<keyword evidence="2" id="KW-0732">Signal</keyword>
<comment type="caution">
    <text evidence="3">The sequence shown here is derived from an EMBL/GenBank/DDBJ whole genome shotgun (WGS) entry which is preliminary data.</text>
</comment>
<feature type="chain" id="PRO_5001818512" description="Secreted protein" evidence="2">
    <location>
        <begin position="36"/>
        <end position="689"/>
    </location>
</feature>
<dbReference type="eggNOG" id="COG1361">
    <property type="taxonomic scope" value="Bacteria"/>
</dbReference>
<organism evidence="3 4">
    <name type="scientific">Bifidobacterium cuniculi</name>
    <dbReference type="NCBI Taxonomy" id="1688"/>
    <lineage>
        <taxon>Bacteria</taxon>
        <taxon>Bacillati</taxon>
        <taxon>Actinomycetota</taxon>
        <taxon>Actinomycetes</taxon>
        <taxon>Bifidobacteriales</taxon>
        <taxon>Bifidobacteriaceae</taxon>
        <taxon>Bifidobacterium</taxon>
    </lineage>
</organism>
<gene>
    <name evidence="3" type="ORF">BCUN_1426</name>
</gene>
<name>A0A087ANB2_9BIFI</name>
<feature type="transmembrane region" description="Helical" evidence="1">
    <location>
        <begin position="661"/>
        <end position="678"/>
    </location>
</feature>
<keyword evidence="1" id="KW-1133">Transmembrane helix</keyword>
<evidence type="ECO:0000313" key="3">
    <source>
        <dbReference type="EMBL" id="KFI60262.1"/>
    </source>
</evidence>
<dbReference type="OrthoDB" id="3242630at2"/>
<evidence type="ECO:0000313" key="4">
    <source>
        <dbReference type="Proteomes" id="UP000029067"/>
    </source>
</evidence>
<dbReference type="InterPro" id="IPR046112">
    <property type="entry name" value="DUF6049"/>
</dbReference>
<evidence type="ECO:0000256" key="1">
    <source>
        <dbReference type="SAM" id="Phobius"/>
    </source>
</evidence>
<keyword evidence="1" id="KW-0812">Transmembrane</keyword>
<reference evidence="3 4" key="1">
    <citation type="submission" date="2014-03" db="EMBL/GenBank/DDBJ databases">
        <title>Genomics of Bifidobacteria.</title>
        <authorList>
            <person name="Ventura M."/>
            <person name="Milani C."/>
            <person name="Lugli G.A."/>
        </authorList>
    </citation>
    <scope>NUCLEOTIDE SEQUENCE [LARGE SCALE GENOMIC DNA]</scope>
    <source>
        <strain evidence="3 4">LMG 10738</strain>
    </source>
</reference>
<keyword evidence="4" id="KW-1185">Reference proteome</keyword>